<proteinExistence type="predicted"/>
<name>A0A365YMY5_9MICC</name>
<dbReference type="RefSeq" id="WP_047119362.1">
    <property type="nucleotide sequence ID" value="NZ_CM125969.1"/>
</dbReference>
<accession>A0A365YMY5</accession>
<protein>
    <submittedName>
        <fullName evidence="1">Uncharacterized protein</fullName>
    </submittedName>
</protein>
<evidence type="ECO:0000313" key="1">
    <source>
        <dbReference type="EMBL" id="RBM04066.1"/>
    </source>
</evidence>
<dbReference type="AlphaFoldDB" id="A0A365YMY5"/>
<sequence>MNGPRLRLCGALILLPTLVLLLSGWSVLFSAEGAVPTIVQFALLAAGLAMVYRGENPPAQAGG</sequence>
<evidence type="ECO:0000313" key="2">
    <source>
        <dbReference type="Proteomes" id="UP000252167"/>
    </source>
</evidence>
<comment type="caution">
    <text evidence="1">The sequence shown here is derived from an EMBL/GenBank/DDBJ whole genome shotgun (WGS) entry which is preliminary data.</text>
</comment>
<organism evidence="1 2">
    <name type="scientific">Glutamicibacter soli</name>
    <dbReference type="NCBI Taxonomy" id="453836"/>
    <lineage>
        <taxon>Bacteria</taxon>
        <taxon>Bacillati</taxon>
        <taxon>Actinomycetota</taxon>
        <taxon>Actinomycetes</taxon>
        <taxon>Micrococcales</taxon>
        <taxon>Micrococcaceae</taxon>
        <taxon>Glutamicibacter</taxon>
    </lineage>
</organism>
<dbReference type="Proteomes" id="UP000252167">
    <property type="component" value="Unassembled WGS sequence"/>
</dbReference>
<dbReference type="EMBL" id="POAF01000001">
    <property type="protein sequence ID" value="RBM04066.1"/>
    <property type="molecule type" value="Genomic_DNA"/>
</dbReference>
<keyword evidence="2" id="KW-1185">Reference proteome</keyword>
<gene>
    <name evidence="1" type="ORF">C1H84_01860</name>
</gene>
<reference evidence="1 2" key="1">
    <citation type="submission" date="2018-01" db="EMBL/GenBank/DDBJ databases">
        <title>Glutamicibacter soli strain NHPC-3 Whole genome sequence and assembly.</title>
        <authorList>
            <person name="Choudhury P."/>
            <person name="Gupta D."/>
            <person name="Sengupta K."/>
            <person name="Jawed A."/>
            <person name="Sultana N."/>
            <person name="Saha P."/>
        </authorList>
    </citation>
    <scope>NUCLEOTIDE SEQUENCE [LARGE SCALE GENOMIC DNA]</scope>
    <source>
        <strain evidence="1 2">NHPC-3</strain>
    </source>
</reference>